<dbReference type="PANTHER" id="PTHR34709:SF28">
    <property type="entry name" value="OS08G0272601 PROTEIN"/>
    <property type="match status" value="1"/>
</dbReference>
<dbReference type="AlphaFoldDB" id="A0AAV5ET25"/>
<dbReference type="InterPro" id="IPR053781">
    <property type="entry name" value="F-box_AtFBL13-like"/>
</dbReference>
<dbReference type="EMBL" id="BQKI01000079">
    <property type="protein sequence ID" value="GJN26454.1"/>
    <property type="molecule type" value="Genomic_DNA"/>
</dbReference>
<name>A0AAV5ET25_ELECO</name>
<dbReference type="InterPro" id="IPR032675">
    <property type="entry name" value="LRR_dom_sf"/>
</dbReference>
<keyword evidence="2" id="KW-1185">Reference proteome</keyword>
<organism evidence="1 2">
    <name type="scientific">Eleusine coracana subsp. coracana</name>
    <dbReference type="NCBI Taxonomy" id="191504"/>
    <lineage>
        <taxon>Eukaryota</taxon>
        <taxon>Viridiplantae</taxon>
        <taxon>Streptophyta</taxon>
        <taxon>Embryophyta</taxon>
        <taxon>Tracheophyta</taxon>
        <taxon>Spermatophyta</taxon>
        <taxon>Magnoliopsida</taxon>
        <taxon>Liliopsida</taxon>
        <taxon>Poales</taxon>
        <taxon>Poaceae</taxon>
        <taxon>PACMAD clade</taxon>
        <taxon>Chloridoideae</taxon>
        <taxon>Cynodonteae</taxon>
        <taxon>Eleusininae</taxon>
        <taxon>Eleusine</taxon>
    </lineage>
</organism>
<evidence type="ECO:0008006" key="3">
    <source>
        <dbReference type="Google" id="ProtNLM"/>
    </source>
</evidence>
<sequence length="343" mass="37779">MTAAADRTIHLTGGADLISDLGDDVLLRILDLLPDARDAVRTGVLSRRWRGLWKRLTNALRFNNSSIRPPEFLVANGGGTEPFVDFVNGALAQIHAAAVQHLAISFTANTLTPKSEEAMEGWIRHAVKSFVLELSTPFELFYGPQQPVLTLDGLPSPAKLETLRLYSSSNNRITLRLDTAAAMFFPSLVDLSLEGIDLSSAAAGISDRLLLGHILSSACCPRLQKLRLSRLSLPHELEELSLVADQLLEFSWEKMGGPQILELRTPSLRVLSMVERHGHPETLRISAPRLQEVKLLDSEFMDINIVNGEELPCLESLEVEMWSHGNVVDEYDGGNATTEQGRS</sequence>
<gene>
    <name evidence="1" type="primary">gb14384</name>
    <name evidence="1" type="ORF">PR202_gb14384</name>
</gene>
<dbReference type="InterPro" id="IPR055312">
    <property type="entry name" value="FBL15-like"/>
</dbReference>
<reference evidence="1" key="2">
    <citation type="submission" date="2021-12" db="EMBL/GenBank/DDBJ databases">
        <title>Resequencing data analysis of finger millet.</title>
        <authorList>
            <person name="Hatakeyama M."/>
            <person name="Aluri S."/>
            <person name="Balachadran M.T."/>
            <person name="Sivarajan S.R."/>
            <person name="Poveda L."/>
            <person name="Shimizu-Inatsugi R."/>
            <person name="Schlapbach R."/>
            <person name="Sreeman S.M."/>
            <person name="Shimizu K.K."/>
        </authorList>
    </citation>
    <scope>NUCLEOTIDE SEQUENCE</scope>
</reference>
<comment type="caution">
    <text evidence="1">The sequence shown here is derived from an EMBL/GenBank/DDBJ whole genome shotgun (WGS) entry which is preliminary data.</text>
</comment>
<evidence type="ECO:0000313" key="2">
    <source>
        <dbReference type="Proteomes" id="UP001054889"/>
    </source>
</evidence>
<dbReference type="Proteomes" id="UP001054889">
    <property type="component" value="Unassembled WGS sequence"/>
</dbReference>
<dbReference type="PANTHER" id="PTHR34709">
    <property type="entry name" value="OS10G0396666 PROTEIN"/>
    <property type="match status" value="1"/>
</dbReference>
<dbReference type="SUPFAM" id="SSF81383">
    <property type="entry name" value="F-box domain"/>
    <property type="match status" value="1"/>
</dbReference>
<accession>A0AAV5ET25</accession>
<reference evidence="1" key="1">
    <citation type="journal article" date="2018" name="DNA Res.">
        <title>Multiple hybrid de novo genome assembly of finger millet, an orphan allotetraploid crop.</title>
        <authorList>
            <person name="Hatakeyama M."/>
            <person name="Aluri S."/>
            <person name="Balachadran M.T."/>
            <person name="Sivarajan S.R."/>
            <person name="Patrignani A."/>
            <person name="Gruter S."/>
            <person name="Poveda L."/>
            <person name="Shimizu-Inatsugi R."/>
            <person name="Baeten J."/>
            <person name="Francoijs K.J."/>
            <person name="Nataraja K.N."/>
            <person name="Reddy Y.A.N."/>
            <person name="Phadnis S."/>
            <person name="Ravikumar R.L."/>
            <person name="Schlapbach R."/>
            <person name="Sreeman S.M."/>
            <person name="Shimizu K.K."/>
        </authorList>
    </citation>
    <scope>NUCLEOTIDE SEQUENCE</scope>
</reference>
<proteinExistence type="predicted"/>
<dbReference type="CDD" id="cd22160">
    <property type="entry name" value="F-box_AtFBL13-like"/>
    <property type="match status" value="1"/>
</dbReference>
<evidence type="ECO:0000313" key="1">
    <source>
        <dbReference type="EMBL" id="GJN26454.1"/>
    </source>
</evidence>
<dbReference type="Gene3D" id="3.80.10.10">
    <property type="entry name" value="Ribonuclease Inhibitor"/>
    <property type="match status" value="1"/>
</dbReference>
<protein>
    <recommendedName>
        <fullName evidence="3">F-box domain-containing protein</fullName>
    </recommendedName>
</protein>
<dbReference type="InterPro" id="IPR036047">
    <property type="entry name" value="F-box-like_dom_sf"/>
</dbReference>
<dbReference type="SUPFAM" id="SSF52047">
    <property type="entry name" value="RNI-like"/>
    <property type="match status" value="1"/>
</dbReference>